<evidence type="ECO:0000313" key="1">
    <source>
        <dbReference type="EMBL" id="CCA15274.1"/>
    </source>
</evidence>
<reference evidence="1" key="1">
    <citation type="journal article" date="2011" name="PLoS Biol.">
        <title>Gene gain and loss during evolution of obligate parasitism in the white rust pathogen of Arabidopsis thaliana.</title>
        <authorList>
            <person name="Kemen E."/>
            <person name="Gardiner A."/>
            <person name="Schultz-Larsen T."/>
            <person name="Kemen A.C."/>
            <person name="Balmuth A.L."/>
            <person name="Robert-Seilaniantz A."/>
            <person name="Bailey K."/>
            <person name="Holub E."/>
            <person name="Studholme D.J."/>
            <person name="Maclean D."/>
            <person name="Jones J.D."/>
        </authorList>
    </citation>
    <scope>NUCLEOTIDE SEQUENCE</scope>
</reference>
<protein>
    <submittedName>
        <fullName evidence="1">AlNc14C10G1235 protein</fullName>
    </submittedName>
</protein>
<reference evidence="1" key="2">
    <citation type="submission" date="2011-02" db="EMBL/GenBank/DDBJ databases">
        <authorList>
            <person name="MacLean D."/>
        </authorList>
    </citation>
    <scope>NUCLEOTIDE SEQUENCE</scope>
</reference>
<dbReference type="AlphaFoldDB" id="F0W2I8"/>
<gene>
    <name evidence="1" type="primary">AlNc14C10G1235</name>
    <name evidence="1" type="ORF">ALNC14_014170</name>
</gene>
<organism evidence="1">
    <name type="scientific">Albugo laibachii Nc14</name>
    <dbReference type="NCBI Taxonomy" id="890382"/>
    <lineage>
        <taxon>Eukaryota</taxon>
        <taxon>Sar</taxon>
        <taxon>Stramenopiles</taxon>
        <taxon>Oomycota</taxon>
        <taxon>Peronosporomycetes</taxon>
        <taxon>Albuginales</taxon>
        <taxon>Albuginaceae</taxon>
        <taxon>Albugo</taxon>
    </lineage>
</organism>
<dbReference type="EMBL" id="FR824055">
    <property type="protein sequence ID" value="CCA15274.1"/>
    <property type="molecule type" value="Genomic_DNA"/>
</dbReference>
<sequence length="63" mass="6955">MNYPASPFVLALRTASVCDKDELCRDAPRRGRGICPRAGTETLTLLWSRAILPSSTVKDLRAH</sequence>
<accession>F0W2I8</accession>
<dbReference type="HOGENOM" id="CLU_2890433_0_0_1"/>
<proteinExistence type="predicted"/>
<name>F0W2I8_9STRA</name>